<dbReference type="KEGG" id="cdc:CD196_0908"/>
<dbReference type="Proteomes" id="UP000002068">
    <property type="component" value="Chromosome"/>
</dbReference>
<protein>
    <submittedName>
        <fullName evidence="2">Exported protein</fullName>
    </submittedName>
</protein>
<keyword evidence="1" id="KW-1133">Transmembrane helix</keyword>
<dbReference type="EMBL" id="FN538970">
    <property type="protein sequence ID" value="CBA61729.1"/>
    <property type="molecule type" value="Genomic_DNA"/>
</dbReference>
<organism evidence="2 3">
    <name type="scientific">Clostridioides difficile (strain CD196)</name>
    <name type="common">Peptoclostridium difficile</name>
    <dbReference type="NCBI Taxonomy" id="645462"/>
    <lineage>
        <taxon>Bacteria</taxon>
        <taxon>Bacillati</taxon>
        <taxon>Bacillota</taxon>
        <taxon>Clostridia</taxon>
        <taxon>Peptostreptococcales</taxon>
        <taxon>Peptostreptococcaceae</taxon>
        <taxon>Clostridioides</taxon>
    </lineage>
</organism>
<name>A0A0H3N0F8_CLODC</name>
<evidence type="ECO:0000313" key="2">
    <source>
        <dbReference type="EMBL" id="CBA61729.1"/>
    </source>
</evidence>
<dbReference type="InterPro" id="IPR055151">
    <property type="entry name" value="GH113"/>
</dbReference>
<evidence type="ECO:0000256" key="1">
    <source>
        <dbReference type="SAM" id="Phobius"/>
    </source>
</evidence>
<reference evidence="2 3" key="1">
    <citation type="journal article" date="2009" name="Genome Biol.">
        <title>Comparative genome and phenotypic analysis of Clostridium difficile 027 strains provides insight into the evolution of a hypervirulent bacterium.</title>
        <authorList>
            <person name="Stabler R.A."/>
            <person name="He M."/>
            <person name="Dawson L."/>
            <person name="Martin M."/>
            <person name="Valiente E."/>
            <person name="Corton C."/>
            <person name="Lawley T.D."/>
            <person name="Sebaihia M."/>
            <person name="Quail M.A."/>
            <person name="Rose G."/>
            <person name="Gerding D.N."/>
            <person name="Gibert M."/>
            <person name="Popoff M.R."/>
            <person name="Parkhill J."/>
            <person name="Dougan G."/>
            <person name="Wren B.W."/>
        </authorList>
    </citation>
    <scope>NUCLEOTIDE SEQUENCE [LARGE SCALE GENOMIC DNA]</scope>
    <source>
        <strain evidence="2 3">CD196</strain>
    </source>
</reference>
<dbReference type="InterPro" id="IPR017853">
    <property type="entry name" value="GH"/>
</dbReference>
<keyword evidence="1" id="KW-0472">Membrane</keyword>
<evidence type="ECO:0000313" key="3">
    <source>
        <dbReference type="Proteomes" id="UP000002068"/>
    </source>
</evidence>
<keyword evidence="1" id="KW-0812">Transmembrane</keyword>
<gene>
    <name evidence="2" type="ordered locus">CD196_0908</name>
</gene>
<sequence length="324" mass="37562">MNKFKLKRSILISLIILIFIFIVYFVSIELKDGSLVNNQYKGKIKSANLSVDYEINQVMKDIDKLGLNTVNVPIIINVESINSDIMSIDNNSKEKAIKLIKKLNKKGISTILEAYPWVENGKLYETDWNPINKKRFFYTWQNAILNELIIDVANPLDVNVLNIGSNFVHLEEYQQNWGEIIDFVQSKFDGLVTYRTNWWYTKKDDSSSKLFYEQKLNNNFFDKLDFISIAAYFELSNKPVNTVDELISALHSSTVNNRGQNIKQEIYNLYKAHRKPIFFGELGFSNRESASSQPWNHTPSKAVNGEEQARCFEAYKKVFEMKTG</sequence>
<dbReference type="HOGENOM" id="CLU_064901_0_0_9"/>
<dbReference type="RefSeq" id="WP_015740456.1">
    <property type="nucleotide sequence ID" value="NC_013315.1"/>
</dbReference>
<dbReference type="Pfam" id="PF22612">
    <property type="entry name" value="GH113"/>
    <property type="match status" value="1"/>
</dbReference>
<accession>A0A0H3N0F8</accession>
<dbReference type="Gene3D" id="3.20.20.80">
    <property type="entry name" value="Glycosidases"/>
    <property type="match status" value="1"/>
</dbReference>
<feature type="transmembrane region" description="Helical" evidence="1">
    <location>
        <begin position="9"/>
        <end position="27"/>
    </location>
</feature>
<dbReference type="SUPFAM" id="SSF51445">
    <property type="entry name" value="(Trans)glycosidases"/>
    <property type="match status" value="1"/>
</dbReference>
<dbReference type="AlphaFoldDB" id="A0A0H3N0F8"/>
<proteinExistence type="predicted"/>